<dbReference type="InterPro" id="IPR027408">
    <property type="entry name" value="PNPase/RNase_PH_dom_sf"/>
</dbReference>
<dbReference type="InterPro" id="IPR001247">
    <property type="entry name" value="ExoRNase_PH_dom1"/>
</dbReference>
<evidence type="ECO:0000256" key="1">
    <source>
        <dbReference type="ARBA" id="ARBA00004123"/>
    </source>
</evidence>
<dbReference type="GO" id="GO:0071038">
    <property type="term" value="P:TRAMP-dependent tRNA surveillance pathway"/>
    <property type="evidence" value="ECO:0007669"/>
    <property type="project" value="TreeGrafter"/>
</dbReference>
<dbReference type="eggNOG" id="KOG1614">
    <property type="taxonomic scope" value="Eukaryota"/>
</dbReference>
<dbReference type="KEGG" id="bpg:Bathy01g06520"/>
<feature type="compositionally biased region" description="Basic and acidic residues" evidence="5">
    <location>
        <begin position="482"/>
        <end position="491"/>
    </location>
</feature>
<organism evidence="7 8">
    <name type="scientific">Bathycoccus prasinos</name>
    <dbReference type="NCBI Taxonomy" id="41875"/>
    <lineage>
        <taxon>Eukaryota</taxon>
        <taxon>Viridiplantae</taxon>
        <taxon>Chlorophyta</taxon>
        <taxon>Mamiellophyceae</taxon>
        <taxon>Mamiellales</taxon>
        <taxon>Bathycoccaceae</taxon>
        <taxon>Bathycoccus</taxon>
    </lineage>
</organism>
<dbReference type="GO" id="GO:0071028">
    <property type="term" value="P:nuclear mRNA surveillance"/>
    <property type="evidence" value="ECO:0007669"/>
    <property type="project" value="TreeGrafter"/>
</dbReference>
<dbReference type="GO" id="GO:0034473">
    <property type="term" value="P:U1 snRNA 3'-end processing"/>
    <property type="evidence" value="ECO:0007669"/>
    <property type="project" value="TreeGrafter"/>
</dbReference>
<dbReference type="PANTHER" id="PTHR11097:SF14">
    <property type="entry name" value="EXOSOME COMPLEX COMPONENT RRP45"/>
    <property type="match status" value="1"/>
</dbReference>
<dbReference type="GO" id="GO:0034475">
    <property type="term" value="P:U4 snRNA 3'-end processing"/>
    <property type="evidence" value="ECO:0007669"/>
    <property type="project" value="TreeGrafter"/>
</dbReference>
<accession>K8E9Y7</accession>
<dbReference type="GO" id="GO:0034476">
    <property type="term" value="P:U5 snRNA 3'-end processing"/>
    <property type="evidence" value="ECO:0007669"/>
    <property type="project" value="TreeGrafter"/>
</dbReference>
<dbReference type="Gene3D" id="3.30.230.70">
    <property type="entry name" value="GHMP Kinase, N-terminal domain"/>
    <property type="match status" value="1"/>
</dbReference>
<dbReference type="GeneID" id="19018387"/>
<evidence type="ECO:0000256" key="4">
    <source>
        <dbReference type="ARBA" id="ARBA00022490"/>
    </source>
</evidence>
<dbReference type="Proteomes" id="UP000198341">
    <property type="component" value="Chromosome 1"/>
</dbReference>
<keyword evidence="4" id="KW-0963">Cytoplasm</keyword>
<dbReference type="AlphaFoldDB" id="K8E9Y7"/>
<evidence type="ECO:0000313" key="7">
    <source>
        <dbReference type="EMBL" id="CCO14622.1"/>
    </source>
</evidence>
<gene>
    <name evidence="7" type="ORF">Bathy01g06520</name>
</gene>
<feature type="compositionally biased region" description="Basic residues" evidence="5">
    <location>
        <begin position="492"/>
        <end position="514"/>
    </location>
</feature>
<dbReference type="RefSeq" id="XP_007515743.1">
    <property type="nucleotide sequence ID" value="XM_007515681.1"/>
</dbReference>
<comment type="similarity">
    <text evidence="3">Belongs to the RNase PH family.</text>
</comment>
<dbReference type="InterPro" id="IPR020568">
    <property type="entry name" value="Ribosomal_Su5_D2-typ_SF"/>
</dbReference>
<feature type="region of interest" description="Disordered" evidence="5">
    <location>
        <begin position="240"/>
        <end position="265"/>
    </location>
</feature>
<dbReference type="GO" id="GO:0035925">
    <property type="term" value="F:mRNA 3'-UTR AU-rich region binding"/>
    <property type="evidence" value="ECO:0007669"/>
    <property type="project" value="TreeGrafter"/>
</dbReference>
<dbReference type="SUPFAM" id="SSF55666">
    <property type="entry name" value="Ribonuclease PH domain 2-like"/>
    <property type="match status" value="1"/>
</dbReference>
<evidence type="ECO:0000259" key="6">
    <source>
        <dbReference type="Pfam" id="PF01138"/>
    </source>
</evidence>
<evidence type="ECO:0000313" key="8">
    <source>
        <dbReference type="Proteomes" id="UP000198341"/>
    </source>
</evidence>
<evidence type="ECO:0000256" key="5">
    <source>
        <dbReference type="SAM" id="MobiDB-lite"/>
    </source>
</evidence>
<dbReference type="EMBL" id="FO082278">
    <property type="protein sequence ID" value="CCO14622.1"/>
    <property type="molecule type" value="Genomic_DNA"/>
</dbReference>
<dbReference type="OrthoDB" id="10264038at2759"/>
<feature type="region of interest" description="Disordered" evidence="5">
    <location>
        <begin position="391"/>
        <end position="514"/>
    </location>
</feature>
<dbReference type="GO" id="GO:0000467">
    <property type="term" value="P:exonucleolytic trimming to generate mature 3'-end of 5.8S rRNA from tricistronic rRNA transcript (SSU-rRNA, 5.8S rRNA, LSU-rRNA)"/>
    <property type="evidence" value="ECO:0007669"/>
    <property type="project" value="TreeGrafter"/>
</dbReference>
<dbReference type="InterPro" id="IPR050590">
    <property type="entry name" value="Exosome_comp_Rrp42_subfam"/>
</dbReference>
<feature type="compositionally biased region" description="Acidic residues" evidence="5">
    <location>
        <begin position="245"/>
        <end position="259"/>
    </location>
</feature>
<feature type="compositionally biased region" description="Acidic residues" evidence="5">
    <location>
        <begin position="435"/>
        <end position="454"/>
    </location>
</feature>
<dbReference type="GO" id="GO:0000177">
    <property type="term" value="C:cytoplasmic exosome (RNase complex)"/>
    <property type="evidence" value="ECO:0007669"/>
    <property type="project" value="TreeGrafter"/>
</dbReference>
<dbReference type="SUPFAM" id="SSF54211">
    <property type="entry name" value="Ribosomal protein S5 domain 2-like"/>
    <property type="match status" value="1"/>
</dbReference>
<feature type="compositionally biased region" description="Acidic residues" evidence="5">
    <location>
        <begin position="401"/>
        <end position="412"/>
    </location>
</feature>
<evidence type="ECO:0000256" key="2">
    <source>
        <dbReference type="ARBA" id="ARBA00004496"/>
    </source>
</evidence>
<reference evidence="7 8" key="1">
    <citation type="submission" date="2011-10" db="EMBL/GenBank/DDBJ databases">
        <authorList>
            <person name="Genoscope - CEA"/>
        </authorList>
    </citation>
    <scope>NUCLEOTIDE SEQUENCE [LARGE SCALE GENOMIC DNA]</scope>
    <source>
        <strain evidence="7 8">RCC 1105</strain>
    </source>
</reference>
<dbReference type="STRING" id="41875.K8E9Y7"/>
<proteinExistence type="inferred from homology"/>
<sequence length="514" mass="56979">MGIGTHKNDALVCLNDFAFTNALVKQGSRRDCFRHRKRIDDDGEKEEQRGNDAQNSIRKIRTEIIDEGNCVCTLGQTDGDLNNTQTKVHCVVTGTLNKPYGRSAEGSLRVHVKMSPMAHPTDAPIEKNREHETCDGLSRMLEKCFRDARALDLESLCVSAGRYVWHLRLDVTLLNHGGDLPLAVSIGANCALGSFRRYECSIDNETNRVTFHEERESVKLQLMHHPVAVRFAFYDGSNSKGSGIDENEESKEDADEEDENNKPHQKYGVLVDATVEEEACAIGFATVAVNEHGETCFSTMDFMGERLGKSATRGVDATALAGVHSTASDVAKVVCKEMKEAHEIFEQKRLEEKTRRRKYDPDALERAAMKVGEDEEKEDGIKEALLEDAEAMDAEARASEDSSDEDEDDDAEDKEHVPLVSLKPPPKNASSSSSSEEEEEEEKSSDAEGDDIDDMFDKAEKKQAKKRAKIAAKTWDEALPGDGKKLSDAVLKKKKLNKKKAPAKAKKLTSSSKK</sequence>
<comment type="subcellular location">
    <subcellularLocation>
        <location evidence="2">Cytoplasm</location>
    </subcellularLocation>
    <subcellularLocation>
        <location evidence="1">Nucleus</location>
    </subcellularLocation>
</comment>
<feature type="domain" description="Exoribonuclease phosphorolytic" evidence="6">
    <location>
        <begin position="67"/>
        <end position="195"/>
    </location>
</feature>
<keyword evidence="8" id="KW-1185">Reference proteome</keyword>
<protein>
    <recommendedName>
        <fullName evidence="6">Exoribonuclease phosphorolytic domain-containing protein</fullName>
    </recommendedName>
</protein>
<dbReference type="PANTHER" id="PTHR11097">
    <property type="entry name" value="EXOSOME COMPLEX EXONUCLEASE RIBOSOMAL RNA PROCESSING PROTEIN"/>
    <property type="match status" value="1"/>
</dbReference>
<dbReference type="GO" id="GO:0016075">
    <property type="term" value="P:rRNA catabolic process"/>
    <property type="evidence" value="ECO:0007669"/>
    <property type="project" value="TreeGrafter"/>
</dbReference>
<dbReference type="GO" id="GO:0000176">
    <property type="term" value="C:nuclear exosome (RNase complex)"/>
    <property type="evidence" value="ECO:0007669"/>
    <property type="project" value="TreeGrafter"/>
</dbReference>
<dbReference type="Pfam" id="PF01138">
    <property type="entry name" value="RNase_PH"/>
    <property type="match status" value="1"/>
</dbReference>
<evidence type="ECO:0000256" key="3">
    <source>
        <dbReference type="ARBA" id="ARBA00006678"/>
    </source>
</evidence>
<name>K8E9Y7_9CHLO</name>
<dbReference type="GO" id="GO:0071035">
    <property type="term" value="P:nuclear polyadenylation-dependent rRNA catabolic process"/>
    <property type="evidence" value="ECO:0007669"/>
    <property type="project" value="TreeGrafter"/>
</dbReference>
<dbReference type="InterPro" id="IPR036345">
    <property type="entry name" value="ExoRNase_PH_dom2_sf"/>
</dbReference>